<dbReference type="Proteomes" id="UP000700706">
    <property type="component" value="Unassembled WGS sequence"/>
</dbReference>
<dbReference type="EMBL" id="JAEKLZ010000482">
    <property type="protein sequence ID" value="MBW8729037.1"/>
    <property type="molecule type" value="Genomic_DNA"/>
</dbReference>
<dbReference type="InterPro" id="IPR000182">
    <property type="entry name" value="GNAT_dom"/>
</dbReference>
<dbReference type="InterPro" id="IPR053144">
    <property type="entry name" value="Acetyltransferase_Butenolide"/>
</dbReference>
<dbReference type="SUPFAM" id="SSF55729">
    <property type="entry name" value="Acyl-CoA N-acyltransferases (Nat)"/>
    <property type="match status" value="1"/>
</dbReference>
<name>A0A952KGR9_9PROT</name>
<gene>
    <name evidence="2" type="ORF">JF625_28295</name>
</gene>
<evidence type="ECO:0000259" key="1">
    <source>
        <dbReference type="PROSITE" id="PS51186"/>
    </source>
</evidence>
<dbReference type="Gene3D" id="3.40.630.30">
    <property type="match status" value="1"/>
</dbReference>
<dbReference type="AlphaFoldDB" id="A0A952KGR9"/>
<reference evidence="2" key="1">
    <citation type="submission" date="2020-06" db="EMBL/GenBank/DDBJ databases">
        <title>Stable isotope informed genome-resolved metagenomics uncovers potential trophic interactions in rhizosphere soil.</title>
        <authorList>
            <person name="Starr E.P."/>
            <person name="Shi S."/>
            <person name="Blazewicz S.J."/>
            <person name="Koch B.J."/>
            <person name="Probst A.J."/>
            <person name="Hungate B.A."/>
            <person name="Pett-Ridge J."/>
            <person name="Firestone M.K."/>
            <person name="Banfield J.F."/>
        </authorList>
    </citation>
    <scope>NUCLEOTIDE SEQUENCE</scope>
    <source>
        <strain evidence="2">YM_69_17</strain>
    </source>
</reference>
<dbReference type="PANTHER" id="PTHR43233:SF1">
    <property type="entry name" value="FAMILY N-ACETYLTRANSFERASE, PUTATIVE (AFU_ORTHOLOGUE AFUA_6G03350)-RELATED"/>
    <property type="match status" value="1"/>
</dbReference>
<proteinExistence type="predicted"/>
<evidence type="ECO:0000313" key="3">
    <source>
        <dbReference type="Proteomes" id="UP000700706"/>
    </source>
</evidence>
<organism evidence="2 3">
    <name type="scientific">Inquilinus limosus</name>
    <dbReference type="NCBI Taxonomy" id="171674"/>
    <lineage>
        <taxon>Bacteria</taxon>
        <taxon>Pseudomonadati</taxon>
        <taxon>Pseudomonadota</taxon>
        <taxon>Alphaproteobacteria</taxon>
        <taxon>Rhodospirillales</taxon>
        <taxon>Rhodospirillaceae</taxon>
        <taxon>Inquilinus</taxon>
    </lineage>
</organism>
<dbReference type="InterPro" id="IPR016181">
    <property type="entry name" value="Acyl_CoA_acyltransferase"/>
</dbReference>
<feature type="domain" description="N-acetyltransferase" evidence="1">
    <location>
        <begin position="5"/>
        <end position="141"/>
    </location>
</feature>
<dbReference type="PANTHER" id="PTHR43233">
    <property type="entry name" value="FAMILY N-ACETYLTRANSFERASE, PUTATIVE (AFU_ORTHOLOGUE AFUA_6G03350)-RELATED"/>
    <property type="match status" value="1"/>
</dbReference>
<dbReference type="Pfam" id="PF13508">
    <property type="entry name" value="Acetyltransf_7"/>
    <property type="match status" value="1"/>
</dbReference>
<protein>
    <submittedName>
        <fullName evidence="2">GNAT family N-acetyltransferase</fullName>
    </submittedName>
</protein>
<accession>A0A952KGR9</accession>
<comment type="caution">
    <text evidence="2">The sequence shown here is derived from an EMBL/GenBank/DDBJ whole genome shotgun (WGS) entry which is preliminary data.</text>
</comment>
<dbReference type="PROSITE" id="PS51186">
    <property type="entry name" value="GNAT"/>
    <property type="match status" value="1"/>
</dbReference>
<dbReference type="CDD" id="cd04301">
    <property type="entry name" value="NAT_SF"/>
    <property type="match status" value="1"/>
</dbReference>
<dbReference type="GO" id="GO:0016747">
    <property type="term" value="F:acyltransferase activity, transferring groups other than amino-acyl groups"/>
    <property type="evidence" value="ECO:0007669"/>
    <property type="project" value="InterPro"/>
</dbReference>
<sequence>MSERPTILYGREQDLDVAEFRRVLAESGLGRIRPVDDMPRLQAMIDGANLIVTARLAQPGRPLVGVGRAVTDSAWCCYLSDLAVSPSTQGLGVGKGLLDEARRQLGPSVSLYLISVPEAIGFYERAGMTRLTDAFSYKRDR</sequence>
<evidence type="ECO:0000313" key="2">
    <source>
        <dbReference type="EMBL" id="MBW8729037.1"/>
    </source>
</evidence>